<organism evidence="5 6">
    <name type="scientific">Thermoflavimicrobium dichotomicum</name>
    <dbReference type="NCBI Taxonomy" id="46223"/>
    <lineage>
        <taxon>Bacteria</taxon>
        <taxon>Bacillati</taxon>
        <taxon>Bacillota</taxon>
        <taxon>Bacilli</taxon>
        <taxon>Bacillales</taxon>
        <taxon>Thermoactinomycetaceae</taxon>
        <taxon>Thermoflavimicrobium</taxon>
    </lineage>
</organism>
<feature type="domain" description="Amine oxidase" evidence="4">
    <location>
        <begin position="33"/>
        <end position="480"/>
    </location>
</feature>
<dbReference type="RefSeq" id="WP_093231086.1">
    <property type="nucleotide sequence ID" value="NZ_FORR01000016.1"/>
</dbReference>
<dbReference type="InterPro" id="IPR050281">
    <property type="entry name" value="Flavin_monoamine_oxidase"/>
</dbReference>
<dbReference type="InterPro" id="IPR036188">
    <property type="entry name" value="FAD/NAD-bd_sf"/>
</dbReference>
<evidence type="ECO:0000313" key="6">
    <source>
        <dbReference type="Proteomes" id="UP000199545"/>
    </source>
</evidence>
<gene>
    <name evidence="5" type="ORF">SAMN05421852_11673</name>
</gene>
<dbReference type="AlphaFoldDB" id="A0A1I3TDN8"/>
<dbReference type="Proteomes" id="UP000199545">
    <property type="component" value="Unassembled WGS sequence"/>
</dbReference>
<dbReference type="STRING" id="46223.SAMN05421852_11673"/>
<accession>A0A1I3TDN8</accession>
<dbReference type="Gene3D" id="3.50.50.60">
    <property type="entry name" value="FAD/NAD(P)-binding domain"/>
    <property type="match status" value="1"/>
</dbReference>
<dbReference type="GO" id="GO:0001716">
    <property type="term" value="F:L-amino-acid oxidase activity"/>
    <property type="evidence" value="ECO:0007669"/>
    <property type="project" value="TreeGrafter"/>
</dbReference>
<name>A0A1I3TDN8_9BACL</name>
<evidence type="ECO:0000313" key="5">
    <source>
        <dbReference type="EMBL" id="SFJ67597.1"/>
    </source>
</evidence>
<feature type="binding site" evidence="3">
    <location>
        <position position="457"/>
    </location>
    <ligand>
        <name>FAD</name>
        <dbReference type="ChEBI" id="CHEBI:57692"/>
    </ligand>
</feature>
<evidence type="ECO:0000256" key="3">
    <source>
        <dbReference type="PIRSR" id="PIRSR601613-1"/>
    </source>
</evidence>
<feature type="binding site" evidence="3">
    <location>
        <begin position="53"/>
        <end position="54"/>
    </location>
    <ligand>
        <name>FAD</name>
        <dbReference type="ChEBI" id="CHEBI:57692"/>
    </ligand>
</feature>
<dbReference type="InterPro" id="IPR002937">
    <property type="entry name" value="Amino_oxidase"/>
</dbReference>
<keyword evidence="2" id="KW-0560">Oxidoreductase</keyword>
<dbReference type="PANTHER" id="PTHR10742:SF342">
    <property type="entry name" value="AMINE OXIDASE"/>
    <property type="match status" value="1"/>
</dbReference>
<dbReference type="PANTHER" id="PTHR10742">
    <property type="entry name" value="FLAVIN MONOAMINE OXIDASE"/>
    <property type="match status" value="1"/>
</dbReference>
<feature type="binding site" evidence="3">
    <location>
        <begin position="78"/>
        <end position="81"/>
    </location>
    <ligand>
        <name>FAD</name>
        <dbReference type="ChEBI" id="CHEBI:57692"/>
    </ligand>
</feature>
<dbReference type="SUPFAM" id="SSF54373">
    <property type="entry name" value="FAD-linked reductases, C-terminal domain"/>
    <property type="match status" value="1"/>
</dbReference>
<dbReference type="Gene3D" id="3.90.660.10">
    <property type="match status" value="1"/>
</dbReference>
<feature type="binding site" evidence="3">
    <location>
        <position position="81"/>
    </location>
    <ligand>
        <name>substrate</name>
    </ligand>
</feature>
<sequence length="494" mass="56644">MVSPQTEQMLSIIRDGLGKAKTPKRVIVVGAGMAGLVAGSLLKEAGHQVTILEASKRVGGRVYTIRSPFTHRLFFEAGAMRIPNTHPLIWEYILKFGLPTIPFINTTPEDWIYVNGVKVRRRQYQENPDLLSYPVAPQERGKTAEYLLKEIIQKVQSLFRQYPQTYWATITKEMEKLPFDIFLKENPYGITLSTGAVEMIRVLLDVQGIKDLSFLDVVRLLMNFLNPDIRYYAIEGGNDRLPHMFYRELKENIHFRQKMTRIVYHENEIAIHTQNTKTKKLSKYTADYAIIAIPFSTLRLVKVEPYHAFSHNKRKAIREVHYVPATKIGIEFKTRFWEKEGIHGGQTVTDLPTRFTYYPSDRIGKPGPGIVIASYTWEDDTLVWDSQPERERLKQALRNLADIHGDVVYREFVSGVSKSWSQDPYIAGDFVIFKPGEESELGPYLSSPEGRVHFAGEHTSSTRAWIEGAIESGIRAAYEVHHATEETTRIRPSR</sequence>
<proteinExistence type="predicted"/>
<evidence type="ECO:0000259" key="4">
    <source>
        <dbReference type="Pfam" id="PF01593"/>
    </source>
</evidence>
<evidence type="ECO:0000256" key="2">
    <source>
        <dbReference type="ARBA" id="ARBA00023002"/>
    </source>
</evidence>
<keyword evidence="6" id="KW-1185">Reference proteome</keyword>
<dbReference type="SUPFAM" id="SSF51905">
    <property type="entry name" value="FAD/NAD(P)-binding domain"/>
    <property type="match status" value="1"/>
</dbReference>
<reference evidence="5 6" key="1">
    <citation type="submission" date="2016-10" db="EMBL/GenBank/DDBJ databases">
        <authorList>
            <person name="de Groot N.N."/>
        </authorList>
    </citation>
    <scope>NUCLEOTIDE SEQUENCE [LARGE SCALE GENOMIC DNA]</scope>
    <source>
        <strain evidence="5 6">DSM 44778</strain>
    </source>
</reference>
<evidence type="ECO:0000256" key="1">
    <source>
        <dbReference type="ARBA" id="ARBA00001974"/>
    </source>
</evidence>
<dbReference type="GO" id="GO:0009063">
    <property type="term" value="P:amino acid catabolic process"/>
    <property type="evidence" value="ECO:0007669"/>
    <property type="project" value="TreeGrafter"/>
</dbReference>
<dbReference type="Pfam" id="PF01593">
    <property type="entry name" value="Amino_oxidase"/>
    <property type="match status" value="1"/>
</dbReference>
<dbReference type="EMBL" id="FORR01000016">
    <property type="protein sequence ID" value="SFJ67597.1"/>
    <property type="molecule type" value="Genomic_DNA"/>
</dbReference>
<dbReference type="InterPro" id="IPR001613">
    <property type="entry name" value="Flavin_amine_oxidase"/>
</dbReference>
<protein>
    <submittedName>
        <fullName evidence="5">Monoamine oxidase</fullName>
    </submittedName>
</protein>
<dbReference type="PRINTS" id="PR00757">
    <property type="entry name" value="AMINEOXDASEF"/>
</dbReference>
<comment type="cofactor">
    <cofactor evidence="1">
        <name>FAD</name>
        <dbReference type="ChEBI" id="CHEBI:57692"/>
    </cofactor>
</comment>
<dbReference type="OrthoDB" id="25353at2"/>
<dbReference type="Gene3D" id="1.10.405.10">
    <property type="entry name" value="Guanine Nucleotide Dissociation Inhibitor, domain 1"/>
    <property type="match status" value="1"/>
</dbReference>